<gene>
    <name evidence="1" type="ORF">EYF80_033841</name>
</gene>
<dbReference type="AlphaFoldDB" id="A0A4Z2GTM3"/>
<sequence>MTPELIPGWGSSKVPAQTDMTRLPPGFSSQQSVLVIIHEHDGEGRQTPGETQLDLTRVERGQTSIITLGPLTGRGFTSHSSVSSSHSFPVKLAGQFVHDCDDTSNRVRHKRTLLGQYVPDLSICPDVSIKSLHLEQARSSGDVLSDCHAVGALRELRVMVICVLNVYLKPFHISPSFLAVSPMVPNVHFIYRLLFPVWTYWFNSVQQGLLLEATL</sequence>
<reference evidence="1 2" key="1">
    <citation type="submission" date="2019-03" db="EMBL/GenBank/DDBJ databases">
        <title>First draft genome of Liparis tanakae, snailfish: a comprehensive survey of snailfish specific genes.</title>
        <authorList>
            <person name="Kim W."/>
            <person name="Song I."/>
            <person name="Jeong J.-H."/>
            <person name="Kim D."/>
            <person name="Kim S."/>
            <person name="Ryu S."/>
            <person name="Song J.Y."/>
            <person name="Lee S.K."/>
        </authorList>
    </citation>
    <scope>NUCLEOTIDE SEQUENCE [LARGE SCALE GENOMIC DNA]</scope>
    <source>
        <tissue evidence="1">Muscle</tissue>
    </source>
</reference>
<accession>A0A4Z2GTM3</accession>
<organism evidence="1 2">
    <name type="scientific">Liparis tanakae</name>
    <name type="common">Tanaka's snailfish</name>
    <dbReference type="NCBI Taxonomy" id="230148"/>
    <lineage>
        <taxon>Eukaryota</taxon>
        <taxon>Metazoa</taxon>
        <taxon>Chordata</taxon>
        <taxon>Craniata</taxon>
        <taxon>Vertebrata</taxon>
        <taxon>Euteleostomi</taxon>
        <taxon>Actinopterygii</taxon>
        <taxon>Neopterygii</taxon>
        <taxon>Teleostei</taxon>
        <taxon>Neoteleostei</taxon>
        <taxon>Acanthomorphata</taxon>
        <taxon>Eupercaria</taxon>
        <taxon>Perciformes</taxon>
        <taxon>Cottioidei</taxon>
        <taxon>Cottales</taxon>
        <taxon>Liparidae</taxon>
        <taxon>Liparis</taxon>
    </lineage>
</organism>
<protein>
    <submittedName>
        <fullName evidence="1">Uncharacterized protein</fullName>
    </submittedName>
</protein>
<proteinExistence type="predicted"/>
<name>A0A4Z2GTM3_9TELE</name>
<dbReference type="Proteomes" id="UP000314294">
    <property type="component" value="Unassembled WGS sequence"/>
</dbReference>
<evidence type="ECO:0000313" key="1">
    <source>
        <dbReference type="EMBL" id="TNN55954.1"/>
    </source>
</evidence>
<dbReference type="EMBL" id="SRLO01000441">
    <property type="protein sequence ID" value="TNN55954.1"/>
    <property type="molecule type" value="Genomic_DNA"/>
</dbReference>
<evidence type="ECO:0000313" key="2">
    <source>
        <dbReference type="Proteomes" id="UP000314294"/>
    </source>
</evidence>
<keyword evidence="2" id="KW-1185">Reference proteome</keyword>
<comment type="caution">
    <text evidence="1">The sequence shown here is derived from an EMBL/GenBank/DDBJ whole genome shotgun (WGS) entry which is preliminary data.</text>
</comment>